<gene>
    <name evidence="1" type="ORF">L1987_60524</name>
</gene>
<comment type="caution">
    <text evidence="1">The sequence shown here is derived from an EMBL/GenBank/DDBJ whole genome shotgun (WGS) entry which is preliminary data.</text>
</comment>
<reference evidence="1 2" key="2">
    <citation type="journal article" date="2022" name="Mol. Ecol. Resour.">
        <title>The genomes of chicory, endive, great burdock and yacon provide insights into Asteraceae paleo-polyploidization history and plant inulin production.</title>
        <authorList>
            <person name="Fan W."/>
            <person name="Wang S."/>
            <person name="Wang H."/>
            <person name="Wang A."/>
            <person name="Jiang F."/>
            <person name="Liu H."/>
            <person name="Zhao H."/>
            <person name="Xu D."/>
            <person name="Zhang Y."/>
        </authorList>
    </citation>
    <scope>NUCLEOTIDE SEQUENCE [LARGE SCALE GENOMIC DNA]</scope>
    <source>
        <strain evidence="2">cv. Yunnan</strain>
        <tissue evidence="1">Leaves</tissue>
    </source>
</reference>
<sequence length="91" mass="10040">METEQKPVMIVGFDHSYYALQWTLDHLLAPKSPFKLVVVHSKPSPTSAIGLGSRSFSMQVDDAIVEVVEGDPRNVLCEAVERHHAGTVEPL</sequence>
<evidence type="ECO:0000313" key="1">
    <source>
        <dbReference type="EMBL" id="KAI3742828.1"/>
    </source>
</evidence>
<dbReference type="Proteomes" id="UP001056120">
    <property type="component" value="Linkage Group LG20"/>
</dbReference>
<protein>
    <submittedName>
        <fullName evidence="1">Uncharacterized protein</fullName>
    </submittedName>
</protein>
<dbReference type="EMBL" id="CM042037">
    <property type="protein sequence ID" value="KAI3742828.1"/>
    <property type="molecule type" value="Genomic_DNA"/>
</dbReference>
<reference evidence="2" key="1">
    <citation type="journal article" date="2022" name="Mol. Ecol. Resour.">
        <title>The genomes of chicory, endive, great burdock and yacon provide insights into Asteraceae palaeo-polyploidization history and plant inulin production.</title>
        <authorList>
            <person name="Fan W."/>
            <person name="Wang S."/>
            <person name="Wang H."/>
            <person name="Wang A."/>
            <person name="Jiang F."/>
            <person name="Liu H."/>
            <person name="Zhao H."/>
            <person name="Xu D."/>
            <person name="Zhang Y."/>
        </authorList>
    </citation>
    <scope>NUCLEOTIDE SEQUENCE [LARGE SCALE GENOMIC DNA]</scope>
    <source>
        <strain evidence="2">cv. Yunnan</strain>
    </source>
</reference>
<evidence type="ECO:0000313" key="2">
    <source>
        <dbReference type="Proteomes" id="UP001056120"/>
    </source>
</evidence>
<accession>A0ACB9D8Q0</accession>
<organism evidence="1 2">
    <name type="scientific">Smallanthus sonchifolius</name>
    <dbReference type="NCBI Taxonomy" id="185202"/>
    <lineage>
        <taxon>Eukaryota</taxon>
        <taxon>Viridiplantae</taxon>
        <taxon>Streptophyta</taxon>
        <taxon>Embryophyta</taxon>
        <taxon>Tracheophyta</taxon>
        <taxon>Spermatophyta</taxon>
        <taxon>Magnoliopsida</taxon>
        <taxon>eudicotyledons</taxon>
        <taxon>Gunneridae</taxon>
        <taxon>Pentapetalae</taxon>
        <taxon>asterids</taxon>
        <taxon>campanulids</taxon>
        <taxon>Asterales</taxon>
        <taxon>Asteraceae</taxon>
        <taxon>Asteroideae</taxon>
        <taxon>Heliantheae alliance</taxon>
        <taxon>Millerieae</taxon>
        <taxon>Smallanthus</taxon>
    </lineage>
</organism>
<name>A0ACB9D8Q0_9ASTR</name>
<keyword evidence="2" id="KW-1185">Reference proteome</keyword>
<proteinExistence type="predicted"/>